<sequence>MVPHPQVIPGGGSHVSVVRDTIGLMCGRYASTKDPATLAAEFDAVDGTEGEAPGADYNVAPTDPVLAVVQRHPRDADGTPDPKTTVRSIRVMRWGLVPGWSKDLSGGAKMINARYESVATKPAFKKSLATKRCLVPADGWFEWLREGKAKQPYFMTRRDGLSIAMAGLWAVWRASDGPPVLSCTVLTTESVGPLAHIHDRMPMLVPPDHWARWLDPDTADVTDLLVRTPDPVLDALEVRPVSSKVNSVKNDGPELLEEVQPGGDEVALFDLDEVRNPG</sequence>
<comment type="similarity">
    <text evidence="1 8">Belongs to the SOS response-associated peptidase family.</text>
</comment>
<proteinExistence type="inferred from homology"/>
<keyword evidence="3" id="KW-0227">DNA damage</keyword>
<keyword evidence="6" id="KW-0238">DNA-binding</keyword>
<keyword evidence="7" id="KW-0456">Lyase</keyword>
<keyword evidence="4 8" id="KW-0378">Hydrolase</keyword>
<comment type="caution">
    <text evidence="9">The sequence shown here is derived from an EMBL/GenBank/DDBJ whole genome shotgun (WGS) entry which is preliminary data.</text>
</comment>
<dbReference type="GO" id="GO:0006508">
    <property type="term" value="P:proteolysis"/>
    <property type="evidence" value="ECO:0007669"/>
    <property type="project" value="UniProtKB-KW"/>
</dbReference>
<dbReference type="PANTHER" id="PTHR13604">
    <property type="entry name" value="DC12-RELATED"/>
    <property type="match status" value="1"/>
</dbReference>
<evidence type="ECO:0000256" key="1">
    <source>
        <dbReference type="ARBA" id="ARBA00008136"/>
    </source>
</evidence>
<dbReference type="Proteomes" id="UP000295444">
    <property type="component" value="Unassembled WGS sequence"/>
</dbReference>
<dbReference type="EC" id="3.4.-.-" evidence="8"/>
<keyword evidence="10" id="KW-1185">Reference proteome</keyword>
<dbReference type="EMBL" id="SNXZ01000006">
    <property type="protein sequence ID" value="TDP93748.1"/>
    <property type="molecule type" value="Genomic_DNA"/>
</dbReference>
<evidence type="ECO:0000313" key="9">
    <source>
        <dbReference type="EMBL" id="TDP93748.1"/>
    </source>
</evidence>
<reference evidence="9 10" key="1">
    <citation type="submission" date="2019-03" db="EMBL/GenBank/DDBJ databases">
        <title>Genomic Encyclopedia of Type Strains, Phase IV (KMG-IV): sequencing the most valuable type-strain genomes for metagenomic binning, comparative biology and taxonomic classification.</title>
        <authorList>
            <person name="Goeker M."/>
        </authorList>
    </citation>
    <scope>NUCLEOTIDE SEQUENCE [LARGE SCALE GENOMIC DNA]</scope>
    <source>
        <strain evidence="9 10">DSM 45361</strain>
    </source>
</reference>
<accession>A0A4V3CYD6</accession>
<evidence type="ECO:0000256" key="8">
    <source>
        <dbReference type="RuleBase" id="RU364100"/>
    </source>
</evidence>
<dbReference type="GO" id="GO:0016829">
    <property type="term" value="F:lyase activity"/>
    <property type="evidence" value="ECO:0007669"/>
    <property type="project" value="UniProtKB-KW"/>
</dbReference>
<organism evidence="9 10">
    <name type="scientific">Labedaea rhizosphaerae</name>
    <dbReference type="NCBI Taxonomy" id="598644"/>
    <lineage>
        <taxon>Bacteria</taxon>
        <taxon>Bacillati</taxon>
        <taxon>Actinomycetota</taxon>
        <taxon>Actinomycetes</taxon>
        <taxon>Pseudonocardiales</taxon>
        <taxon>Pseudonocardiaceae</taxon>
        <taxon>Labedaea</taxon>
    </lineage>
</organism>
<protein>
    <recommendedName>
        <fullName evidence="8">Abasic site processing protein</fullName>
        <ecNumber evidence="8">3.4.-.-</ecNumber>
    </recommendedName>
</protein>
<evidence type="ECO:0000256" key="6">
    <source>
        <dbReference type="ARBA" id="ARBA00023125"/>
    </source>
</evidence>
<evidence type="ECO:0000256" key="3">
    <source>
        <dbReference type="ARBA" id="ARBA00022763"/>
    </source>
</evidence>
<dbReference type="Gene3D" id="3.90.1680.10">
    <property type="entry name" value="SOS response associated peptidase-like"/>
    <property type="match status" value="1"/>
</dbReference>
<evidence type="ECO:0000256" key="5">
    <source>
        <dbReference type="ARBA" id="ARBA00023124"/>
    </source>
</evidence>
<dbReference type="Pfam" id="PF02586">
    <property type="entry name" value="SRAP"/>
    <property type="match status" value="1"/>
</dbReference>
<dbReference type="InterPro" id="IPR036590">
    <property type="entry name" value="SRAP-like"/>
</dbReference>
<dbReference type="PANTHER" id="PTHR13604:SF0">
    <property type="entry name" value="ABASIC SITE PROCESSING PROTEIN HMCES"/>
    <property type="match status" value="1"/>
</dbReference>
<dbReference type="GO" id="GO:0008233">
    <property type="term" value="F:peptidase activity"/>
    <property type="evidence" value="ECO:0007669"/>
    <property type="project" value="UniProtKB-KW"/>
</dbReference>
<evidence type="ECO:0000313" key="10">
    <source>
        <dbReference type="Proteomes" id="UP000295444"/>
    </source>
</evidence>
<dbReference type="GO" id="GO:0003697">
    <property type="term" value="F:single-stranded DNA binding"/>
    <property type="evidence" value="ECO:0007669"/>
    <property type="project" value="InterPro"/>
</dbReference>
<dbReference type="InterPro" id="IPR003738">
    <property type="entry name" value="SRAP"/>
</dbReference>
<evidence type="ECO:0000256" key="7">
    <source>
        <dbReference type="ARBA" id="ARBA00023239"/>
    </source>
</evidence>
<keyword evidence="5" id="KW-0190">Covalent protein-DNA linkage</keyword>
<evidence type="ECO:0000256" key="4">
    <source>
        <dbReference type="ARBA" id="ARBA00022801"/>
    </source>
</evidence>
<name>A0A4V3CYD6_LABRH</name>
<dbReference type="AlphaFoldDB" id="A0A4V3CYD6"/>
<dbReference type="GO" id="GO:0106300">
    <property type="term" value="P:protein-DNA covalent cross-linking repair"/>
    <property type="evidence" value="ECO:0007669"/>
    <property type="project" value="InterPro"/>
</dbReference>
<gene>
    <name evidence="9" type="ORF">EV186_106142</name>
</gene>
<keyword evidence="2 8" id="KW-0645">Protease</keyword>
<evidence type="ECO:0000256" key="2">
    <source>
        <dbReference type="ARBA" id="ARBA00022670"/>
    </source>
</evidence>
<dbReference type="SUPFAM" id="SSF143081">
    <property type="entry name" value="BB1717-like"/>
    <property type="match status" value="1"/>
</dbReference>